<reference evidence="1 2" key="1">
    <citation type="submission" date="2012-12" db="EMBL/GenBank/DDBJ databases">
        <title>Genome assembly of Fulvivirga imtechensis AK7.</title>
        <authorList>
            <person name="Nupur N."/>
            <person name="Khatri I."/>
            <person name="Kumar R."/>
            <person name="Subramanian S."/>
            <person name="Pinnaka A."/>
        </authorList>
    </citation>
    <scope>NUCLEOTIDE SEQUENCE [LARGE SCALE GENOMIC DNA]</scope>
    <source>
        <strain evidence="1 2">AK7</strain>
    </source>
</reference>
<keyword evidence="2" id="KW-1185">Reference proteome</keyword>
<dbReference type="SUPFAM" id="SSF48452">
    <property type="entry name" value="TPR-like"/>
    <property type="match status" value="1"/>
</dbReference>
<dbReference type="STRING" id="1237149.C900_02775"/>
<dbReference type="Proteomes" id="UP000011135">
    <property type="component" value="Unassembled WGS sequence"/>
</dbReference>
<proteinExistence type="predicted"/>
<dbReference type="PATRIC" id="fig|1237149.3.peg.2530"/>
<evidence type="ECO:0000313" key="1">
    <source>
        <dbReference type="EMBL" id="ELR71434.1"/>
    </source>
</evidence>
<name>L8JV26_9BACT</name>
<sequence>MTIENKKNYIQMKKIYKKLFVLFVALATATSCEFGDTNVDPAVPTDVAMSALLPSGEAALSWAIGGEMVRMSGLLTQQFEGINAQQFDNYRYLIRDADMDGVWQRMYHNSLNTINVIIEKAQAENAPHYEGVAKVLMAAGIGTLTDAFGDVPYTNAFEGNEQNFTPDYDSQEELYTTILPALLDDAIARLSAAESAGGSPGADDLIFGGDLDMWISAAQSLKLRYTFQMAQQDPSAYDDALAMLPEAISSNADDFEMYFGSGANETNPQFQFSQSRAGNIKMGEYFINAFSANDTRKGLFISDIFELGEGANGFYTMSNSPVVLMSYVEVRFIEAESHLMKAASDEAAARAALDEAVEASFLKITGSGTPAAYQADLDLRWATATDKLEVIIDEKYIATYSQGIVAWNDYRRTGYPSLTVVSGGTNAFNANGQIPRRLPYPQEERLLNLGNLPIKTPNLQIPVWWNE</sequence>
<dbReference type="InterPro" id="IPR041662">
    <property type="entry name" value="SusD-like_2"/>
</dbReference>
<accession>L8JV26</accession>
<dbReference type="Pfam" id="PF12771">
    <property type="entry name" value="SusD-like_2"/>
    <property type="match status" value="1"/>
</dbReference>
<dbReference type="Gene3D" id="1.25.40.390">
    <property type="match status" value="1"/>
</dbReference>
<evidence type="ECO:0008006" key="3">
    <source>
        <dbReference type="Google" id="ProtNLM"/>
    </source>
</evidence>
<organism evidence="1 2">
    <name type="scientific">Fulvivirga imtechensis AK7</name>
    <dbReference type="NCBI Taxonomy" id="1237149"/>
    <lineage>
        <taxon>Bacteria</taxon>
        <taxon>Pseudomonadati</taxon>
        <taxon>Bacteroidota</taxon>
        <taxon>Cytophagia</taxon>
        <taxon>Cytophagales</taxon>
        <taxon>Fulvivirgaceae</taxon>
        <taxon>Fulvivirga</taxon>
    </lineage>
</organism>
<comment type="caution">
    <text evidence="1">The sequence shown here is derived from an EMBL/GenBank/DDBJ whole genome shotgun (WGS) entry which is preliminary data.</text>
</comment>
<protein>
    <recommendedName>
        <fullName evidence="3">SusD/RagB family nutrient-binding outer membrane lipoprotein</fullName>
    </recommendedName>
</protein>
<gene>
    <name evidence="1" type="ORF">C900_02775</name>
</gene>
<dbReference type="eggNOG" id="COG0521">
    <property type="taxonomic scope" value="Bacteria"/>
</dbReference>
<dbReference type="EMBL" id="AMZN01000040">
    <property type="protein sequence ID" value="ELR71434.1"/>
    <property type="molecule type" value="Genomic_DNA"/>
</dbReference>
<dbReference type="AlphaFoldDB" id="L8JV26"/>
<dbReference type="InterPro" id="IPR011990">
    <property type="entry name" value="TPR-like_helical_dom_sf"/>
</dbReference>
<dbReference type="PROSITE" id="PS51257">
    <property type="entry name" value="PROKAR_LIPOPROTEIN"/>
    <property type="match status" value="1"/>
</dbReference>
<evidence type="ECO:0000313" key="2">
    <source>
        <dbReference type="Proteomes" id="UP000011135"/>
    </source>
</evidence>